<dbReference type="InterPro" id="IPR028146">
    <property type="entry name" value="PRKCSH_N"/>
</dbReference>
<feature type="domain" description="Glucosidase II beta subunit N-terminal" evidence="3">
    <location>
        <begin position="56"/>
        <end position="150"/>
    </location>
</feature>
<dbReference type="AlphaFoldDB" id="N6U574"/>
<dbReference type="Proteomes" id="UP000019118">
    <property type="component" value="Unassembled WGS sequence"/>
</dbReference>
<accession>N6U574</accession>
<dbReference type="EnsemblMetazoa" id="XM_019906821.1">
    <property type="protein sequence ID" value="XP_019762380.1"/>
    <property type="gene ID" value="LOC109539206"/>
</dbReference>
<reference evidence="5" key="2">
    <citation type="submission" date="2024-08" db="UniProtKB">
        <authorList>
            <consortium name="EnsemblMetazoa"/>
        </authorList>
    </citation>
    <scope>IDENTIFICATION</scope>
</reference>
<reference evidence="4 6" key="1">
    <citation type="journal article" date="2013" name="Genome Biol.">
        <title>Draft genome of the mountain pine beetle, Dendroctonus ponderosae Hopkins, a major forest pest.</title>
        <authorList>
            <person name="Keeling C.I."/>
            <person name="Yuen M.M."/>
            <person name="Liao N.Y."/>
            <person name="Docking T.R."/>
            <person name="Chan S.K."/>
            <person name="Taylor G.A."/>
            <person name="Palmquist D.L."/>
            <person name="Jackman S.D."/>
            <person name="Nguyen A."/>
            <person name="Li M."/>
            <person name="Henderson H."/>
            <person name="Janes J.K."/>
            <person name="Zhao Y."/>
            <person name="Pandoh P."/>
            <person name="Moore R."/>
            <person name="Sperling F.A."/>
            <person name="Huber D.P."/>
            <person name="Birol I."/>
            <person name="Jones S.J."/>
            <person name="Bohlmann J."/>
        </authorList>
    </citation>
    <scope>NUCLEOTIDE SEQUENCE</scope>
</reference>
<dbReference type="SUPFAM" id="SSF57424">
    <property type="entry name" value="LDL receptor-like module"/>
    <property type="match status" value="1"/>
</dbReference>
<proteinExistence type="predicted"/>
<dbReference type="KEGG" id="dpa:109539206"/>
<keyword evidence="6" id="KW-1185">Reference proteome</keyword>
<evidence type="ECO:0000259" key="3">
    <source>
        <dbReference type="Pfam" id="PF12999"/>
    </source>
</evidence>
<keyword evidence="2" id="KW-0812">Transmembrane</keyword>
<keyword evidence="2" id="KW-1133">Transmembrane helix</keyword>
<evidence type="ECO:0000313" key="4">
    <source>
        <dbReference type="EMBL" id="ENN75791.1"/>
    </source>
</evidence>
<dbReference type="GO" id="GO:0006491">
    <property type="term" value="P:N-glycan processing"/>
    <property type="evidence" value="ECO:0007669"/>
    <property type="project" value="TreeGrafter"/>
</dbReference>
<feature type="non-terminal residue" evidence="4">
    <location>
        <position position="1"/>
    </location>
</feature>
<dbReference type="GO" id="GO:0017177">
    <property type="term" value="C:glucosidase II complex"/>
    <property type="evidence" value="ECO:0007669"/>
    <property type="project" value="TreeGrafter"/>
</dbReference>
<evidence type="ECO:0000313" key="5">
    <source>
        <dbReference type="EnsemblMetazoa" id="XP_019762380.1"/>
    </source>
</evidence>
<dbReference type="PANTHER" id="PTHR12630:SF1">
    <property type="entry name" value="GLUCOSIDASE 2 SUBUNIT BETA"/>
    <property type="match status" value="1"/>
</dbReference>
<sequence length="171" mass="19270">MLVFKYDKQVFLFTIRRRRLCVATLIVCGIFISYQFLIHYFLSNQRPKSRPEPELARIRGSHVQEGLFYAPVNGKFTCIKSGEVISFQQVNDNYCDCADSSDEPGTNACPDGLFHCGIISANPKYPKMVPSSKVNDGICDCCDGSEEYEVQHLLGQLHQSNDLFAVCPNKC</sequence>
<feature type="transmembrane region" description="Helical" evidence="2">
    <location>
        <begin position="20"/>
        <end position="42"/>
    </location>
</feature>
<dbReference type="EMBL" id="KB741002">
    <property type="protein sequence ID" value="ENN75791.1"/>
    <property type="molecule type" value="Genomic_DNA"/>
</dbReference>
<keyword evidence="1" id="KW-1015">Disulfide bond</keyword>
<evidence type="ECO:0000256" key="1">
    <source>
        <dbReference type="ARBA" id="ARBA00023157"/>
    </source>
</evidence>
<dbReference type="InterPro" id="IPR036055">
    <property type="entry name" value="LDL_receptor-like_sf"/>
</dbReference>
<dbReference type="InterPro" id="IPR039794">
    <property type="entry name" value="Gtb1-like"/>
</dbReference>
<dbReference type="OrthoDB" id="28322at2759"/>
<evidence type="ECO:0000256" key="2">
    <source>
        <dbReference type="SAM" id="Phobius"/>
    </source>
</evidence>
<dbReference type="HOGENOM" id="CLU_077848_0_0_1"/>
<evidence type="ECO:0000313" key="6">
    <source>
        <dbReference type="Proteomes" id="UP000019118"/>
    </source>
</evidence>
<gene>
    <name evidence="5" type="primary">109539206</name>
    <name evidence="4" type="ORF">YQE_07748</name>
</gene>
<dbReference type="Pfam" id="PF12999">
    <property type="entry name" value="PRKCSH-like"/>
    <property type="match status" value="1"/>
</dbReference>
<protein>
    <recommendedName>
        <fullName evidence="3">Glucosidase II beta subunit N-terminal domain-containing protein</fullName>
    </recommendedName>
</protein>
<organism evidence="4">
    <name type="scientific">Dendroctonus ponderosae</name>
    <name type="common">Mountain pine beetle</name>
    <dbReference type="NCBI Taxonomy" id="77166"/>
    <lineage>
        <taxon>Eukaryota</taxon>
        <taxon>Metazoa</taxon>
        <taxon>Ecdysozoa</taxon>
        <taxon>Arthropoda</taxon>
        <taxon>Hexapoda</taxon>
        <taxon>Insecta</taxon>
        <taxon>Pterygota</taxon>
        <taxon>Neoptera</taxon>
        <taxon>Endopterygota</taxon>
        <taxon>Coleoptera</taxon>
        <taxon>Polyphaga</taxon>
        <taxon>Cucujiformia</taxon>
        <taxon>Curculionidae</taxon>
        <taxon>Scolytinae</taxon>
        <taxon>Dendroctonus</taxon>
    </lineage>
</organism>
<dbReference type="PANTHER" id="PTHR12630">
    <property type="entry name" value="N-LINKED OLIGOSACCHARIDE PROCESSING"/>
    <property type="match status" value="1"/>
</dbReference>
<keyword evidence="2" id="KW-0472">Membrane</keyword>
<name>N6U574_DENPD</name>